<dbReference type="Proteomes" id="UP000619545">
    <property type="component" value="Unassembled WGS sequence"/>
</dbReference>
<dbReference type="SMR" id="A0A832TC14"/>
<name>A0A832TC14_9EURY</name>
<comment type="caution">
    <text evidence="4">The sequence shown here is derived from an EMBL/GenBank/DDBJ whole genome shotgun (WGS) entry which is preliminary data.</text>
</comment>
<dbReference type="SUPFAM" id="SSF49764">
    <property type="entry name" value="HSP20-like chaperones"/>
    <property type="match status" value="1"/>
</dbReference>
<accession>A0A832TC14</accession>
<evidence type="ECO:0000259" key="3">
    <source>
        <dbReference type="PROSITE" id="PS01031"/>
    </source>
</evidence>
<comment type="similarity">
    <text evidence="1 2">Belongs to the small heat shock protein (HSP20) family.</text>
</comment>
<dbReference type="Pfam" id="PF00011">
    <property type="entry name" value="HSP20"/>
    <property type="match status" value="1"/>
</dbReference>
<evidence type="ECO:0000256" key="1">
    <source>
        <dbReference type="PROSITE-ProRule" id="PRU00285"/>
    </source>
</evidence>
<evidence type="ECO:0000313" key="4">
    <source>
        <dbReference type="EMBL" id="HII70861.1"/>
    </source>
</evidence>
<dbReference type="PANTHER" id="PTHR11527">
    <property type="entry name" value="HEAT-SHOCK PROTEIN 20 FAMILY MEMBER"/>
    <property type="match status" value="1"/>
</dbReference>
<dbReference type="InterPro" id="IPR008978">
    <property type="entry name" value="HSP20-like_chaperone"/>
</dbReference>
<dbReference type="RefSeq" id="WP_011018374.1">
    <property type="nucleotide sequence ID" value="NZ_DUJS01000004.1"/>
</dbReference>
<sequence>MGVIEDMMKVGMRSAKAGLEATEELIKLFREDGRLVGSILKEMEPEEITELLEGASSQLIRMIRSLHTPAVDVFERSGEFVIVAEVPGARPEDVQVRAGERFVEITANIPKMREGEAKTRERVTGEVRRRIDLPEKINPSAVSAKCGRGLLIVRAPKAEASEIEVKPMEEE</sequence>
<protein>
    <submittedName>
        <fullName evidence="4">Hsp20/alpha crystallin family protein</fullName>
    </submittedName>
</protein>
<gene>
    <name evidence="4" type="ORF">HA336_06490</name>
</gene>
<proteinExistence type="inferred from homology"/>
<dbReference type="GeneID" id="1477304"/>
<dbReference type="OMA" id="TPMEENN"/>
<dbReference type="InterPro" id="IPR002068">
    <property type="entry name" value="A-crystallin/Hsp20_dom"/>
</dbReference>
<dbReference type="CDD" id="cd06464">
    <property type="entry name" value="ACD_sHsps-like"/>
    <property type="match status" value="1"/>
</dbReference>
<dbReference type="AlphaFoldDB" id="A0A832TC14"/>
<evidence type="ECO:0000313" key="5">
    <source>
        <dbReference type="Proteomes" id="UP000619545"/>
    </source>
</evidence>
<dbReference type="PROSITE" id="PS01031">
    <property type="entry name" value="SHSP"/>
    <property type="match status" value="1"/>
</dbReference>
<organism evidence="4 5">
    <name type="scientific">Methanopyrus kandleri</name>
    <dbReference type="NCBI Taxonomy" id="2320"/>
    <lineage>
        <taxon>Archaea</taxon>
        <taxon>Methanobacteriati</taxon>
        <taxon>Methanobacteriota</taxon>
        <taxon>Methanomada group</taxon>
        <taxon>Methanopyri</taxon>
        <taxon>Methanopyrales</taxon>
        <taxon>Methanopyraceae</taxon>
        <taxon>Methanopyrus</taxon>
    </lineage>
</organism>
<feature type="domain" description="SHSP" evidence="3">
    <location>
        <begin position="62"/>
        <end position="171"/>
    </location>
</feature>
<dbReference type="InterPro" id="IPR031107">
    <property type="entry name" value="Small_HSP"/>
</dbReference>
<reference evidence="4" key="1">
    <citation type="journal article" date="2020" name="bioRxiv">
        <title>A rank-normalized archaeal taxonomy based on genome phylogeny resolves widespread incomplete and uneven classifications.</title>
        <authorList>
            <person name="Rinke C."/>
            <person name="Chuvochina M."/>
            <person name="Mussig A.J."/>
            <person name="Chaumeil P.-A."/>
            <person name="Waite D.W."/>
            <person name="Whitman W.B."/>
            <person name="Parks D.H."/>
            <person name="Hugenholtz P."/>
        </authorList>
    </citation>
    <scope>NUCLEOTIDE SEQUENCE</scope>
    <source>
        <strain evidence="4">UBA8853</strain>
    </source>
</reference>
<evidence type="ECO:0000256" key="2">
    <source>
        <dbReference type="RuleBase" id="RU003616"/>
    </source>
</evidence>
<dbReference type="EMBL" id="DUJS01000004">
    <property type="protein sequence ID" value="HII70861.1"/>
    <property type="molecule type" value="Genomic_DNA"/>
</dbReference>
<dbReference type="Gene3D" id="2.60.40.790">
    <property type="match status" value="1"/>
</dbReference>